<dbReference type="AlphaFoldDB" id="A0A1G8ZWW7"/>
<gene>
    <name evidence="3" type="ORF">SAMN05660472_00991</name>
</gene>
<dbReference type="InterPro" id="IPR052738">
    <property type="entry name" value="ABC-Tungstate_binding"/>
</dbReference>
<dbReference type="RefSeq" id="WP_244269459.1">
    <property type="nucleotide sequence ID" value="NZ_FNFP01000001.1"/>
</dbReference>
<dbReference type="PANTHER" id="PTHR37945">
    <property type="entry name" value="EXTRACELLULAR TUNGSTATE BINDING PROTEIN"/>
    <property type="match status" value="1"/>
</dbReference>
<feature type="chain" id="PRO_5011764454" evidence="1">
    <location>
        <begin position="34"/>
        <end position="301"/>
    </location>
</feature>
<feature type="signal peptide" evidence="1">
    <location>
        <begin position="1"/>
        <end position="33"/>
    </location>
</feature>
<sequence>MNFKKSRAFFILTFMIVLMMIFVGCTNPQDTSAADTDTEETNGVENETPTTANTTLLLSTTTSTDNSGLLDYILPAFTEATGIEVKVIAVGTGQALQMGKDGDADVLLVHAKASEEEFVAEGHGLERFDVMYNDFVLIGPTDDPAGISTNAPQDILEAFKLIHEKKATFVSRGDDSGTHKMELNLWKELNLEPSGSWYVEAGQGMGAVIQMTDELQGYTLTDRATYLSMKNDLDLIVVTEGDTKLFNQYGVIAVNPDKNDKINDEGAQLFVEWILSEKAQSLIGEFGKDTFGESLFVPNAK</sequence>
<dbReference type="EMBL" id="FNFP01000001">
    <property type="protein sequence ID" value="SDK19553.1"/>
    <property type="molecule type" value="Genomic_DNA"/>
</dbReference>
<dbReference type="STRING" id="393762.SAMN05660472_00991"/>
<dbReference type="Gene3D" id="3.40.190.10">
    <property type="entry name" value="Periplasmic binding protein-like II"/>
    <property type="match status" value="2"/>
</dbReference>
<dbReference type="Proteomes" id="UP000198718">
    <property type="component" value="Unassembled WGS sequence"/>
</dbReference>
<dbReference type="Pfam" id="PF12849">
    <property type="entry name" value="PBP_like_2"/>
    <property type="match status" value="1"/>
</dbReference>
<organism evidence="3 4">
    <name type="scientific">Natronincola ferrireducens</name>
    <dbReference type="NCBI Taxonomy" id="393762"/>
    <lineage>
        <taxon>Bacteria</taxon>
        <taxon>Bacillati</taxon>
        <taxon>Bacillota</taxon>
        <taxon>Clostridia</taxon>
        <taxon>Peptostreptococcales</taxon>
        <taxon>Natronincolaceae</taxon>
        <taxon>Natronincola</taxon>
    </lineage>
</organism>
<keyword evidence="1" id="KW-0732">Signal</keyword>
<evidence type="ECO:0000313" key="3">
    <source>
        <dbReference type="EMBL" id="SDK19553.1"/>
    </source>
</evidence>
<evidence type="ECO:0000256" key="1">
    <source>
        <dbReference type="SAM" id="SignalP"/>
    </source>
</evidence>
<feature type="domain" description="PBP" evidence="2">
    <location>
        <begin position="49"/>
        <end position="277"/>
    </location>
</feature>
<name>A0A1G8ZWW7_9FIRM</name>
<evidence type="ECO:0000313" key="4">
    <source>
        <dbReference type="Proteomes" id="UP000198718"/>
    </source>
</evidence>
<proteinExistence type="predicted"/>
<dbReference type="SUPFAM" id="SSF53850">
    <property type="entry name" value="Periplasmic binding protein-like II"/>
    <property type="match status" value="1"/>
</dbReference>
<accession>A0A1G8ZWW7</accession>
<protein>
    <submittedName>
        <fullName evidence="3">Tungstate transport system substrate-binding protein</fullName>
    </submittedName>
</protein>
<keyword evidence="4" id="KW-1185">Reference proteome</keyword>
<dbReference type="InterPro" id="IPR024370">
    <property type="entry name" value="PBP_domain"/>
</dbReference>
<reference evidence="3 4" key="1">
    <citation type="submission" date="2016-10" db="EMBL/GenBank/DDBJ databases">
        <authorList>
            <person name="de Groot N.N."/>
        </authorList>
    </citation>
    <scope>NUCLEOTIDE SEQUENCE [LARGE SCALE GENOMIC DNA]</scope>
    <source>
        <strain evidence="3 4">DSM 18346</strain>
    </source>
</reference>
<evidence type="ECO:0000259" key="2">
    <source>
        <dbReference type="Pfam" id="PF12849"/>
    </source>
</evidence>
<dbReference type="PANTHER" id="PTHR37945:SF1">
    <property type="entry name" value="EXTRACELLULAR TUNGSTATE BINDING PROTEIN"/>
    <property type="match status" value="1"/>
</dbReference>
<dbReference type="PROSITE" id="PS51257">
    <property type="entry name" value="PROKAR_LIPOPROTEIN"/>
    <property type="match status" value="1"/>
</dbReference>